<protein>
    <submittedName>
        <fullName evidence="3">CHRD domain-containing protein</fullName>
    </submittedName>
</protein>
<accession>A0ABW8Z7B5</accession>
<reference evidence="3 4" key="1">
    <citation type="journal article" date="2024" name="Chem. Sci.">
        <title>Discovery of megapolipeptins by genome mining of a Burkholderiales bacteria collection.</title>
        <authorList>
            <person name="Paulo B.S."/>
            <person name="Recchia M.J.J."/>
            <person name="Lee S."/>
            <person name="Fergusson C.H."/>
            <person name="Romanowski S.B."/>
            <person name="Hernandez A."/>
            <person name="Krull N."/>
            <person name="Liu D.Y."/>
            <person name="Cavanagh H."/>
            <person name="Bos A."/>
            <person name="Gray C.A."/>
            <person name="Murphy B.T."/>
            <person name="Linington R.G."/>
            <person name="Eustaquio A.S."/>
        </authorList>
    </citation>
    <scope>NUCLEOTIDE SEQUENCE [LARGE SCALE GENOMIC DNA]</scope>
    <source>
        <strain evidence="3 4">RL21-008-BIB-B</strain>
    </source>
</reference>
<proteinExistence type="predicted"/>
<keyword evidence="1" id="KW-0732">Signal</keyword>
<comment type="caution">
    <text evidence="3">The sequence shown here is derived from an EMBL/GenBank/DDBJ whole genome shotgun (WGS) entry which is preliminary data.</text>
</comment>
<dbReference type="SMART" id="SM00754">
    <property type="entry name" value="CHRD"/>
    <property type="match status" value="1"/>
</dbReference>
<dbReference type="InterPro" id="IPR010895">
    <property type="entry name" value="CHRD"/>
</dbReference>
<evidence type="ECO:0000259" key="2">
    <source>
        <dbReference type="PROSITE" id="PS50933"/>
    </source>
</evidence>
<feature type="signal peptide" evidence="1">
    <location>
        <begin position="1"/>
        <end position="24"/>
    </location>
</feature>
<dbReference type="RefSeq" id="WP_408167808.1">
    <property type="nucleotide sequence ID" value="NZ_JAQQFR010000006.1"/>
</dbReference>
<gene>
    <name evidence="3" type="ORF">PQR63_10455</name>
</gene>
<dbReference type="EMBL" id="JAQQFR010000006">
    <property type="protein sequence ID" value="MFL9878807.1"/>
    <property type="molecule type" value="Genomic_DNA"/>
</dbReference>
<dbReference type="Pfam" id="PF07452">
    <property type="entry name" value="CHRD"/>
    <property type="match status" value="1"/>
</dbReference>
<feature type="chain" id="PRO_5046010012" evidence="1">
    <location>
        <begin position="25"/>
        <end position="139"/>
    </location>
</feature>
<organism evidence="3 4">
    <name type="scientific">Herbaspirillum rhizosphaerae</name>
    <dbReference type="NCBI Taxonomy" id="346179"/>
    <lineage>
        <taxon>Bacteria</taxon>
        <taxon>Pseudomonadati</taxon>
        <taxon>Pseudomonadota</taxon>
        <taxon>Betaproteobacteria</taxon>
        <taxon>Burkholderiales</taxon>
        <taxon>Oxalobacteraceae</taxon>
        <taxon>Herbaspirillum</taxon>
    </lineage>
</organism>
<evidence type="ECO:0000313" key="3">
    <source>
        <dbReference type="EMBL" id="MFL9878807.1"/>
    </source>
</evidence>
<dbReference type="PROSITE" id="PS50933">
    <property type="entry name" value="CHRD"/>
    <property type="match status" value="1"/>
</dbReference>
<evidence type="ECO:0000256" key="1">
    <source>
        <dbReference type="SAM" id="SignalP"/>
    </source>
</evidence>
<name>A0ABW8Z7B5_9BURK</name>
<evidence type="ECO:0000313" key="4">
    <source>
        <dbReference type="Proteomes" id="UP001629214"/>
    </source>
</evidence>
<sequence>MIKTQNIKAALLTAMLLTGASAMAQTVSVELKSSNEVPANPSTASGTGSISVAADKTVSGSITTTGIEGKMAHIHTGAAGANGPVLVGLTKNGDNGWTVPAGAKFTDEQYAAYMAGGLYVNVHSAVHPGGEIRGQLLPK</sequence>
<dbReference type="Proteomes" id="UP001629214">
    <property type="component" value="Unassembled WGS sequence"/>
</dbReference>
<keyword evidence="4" id="KW-1185">Reference proteome</keyword>
<feature type="domain" description="CHRD" evidence="2">
    <location>
        <begin position="23"/>
        <end position="139"/>
    </location>
</feature>